<keyword evidence="1" id="KW-0862">Zinc</keyword>
<reference evidence="4" key="1">
    <citation type="submission" date="2017-03" db="EMBL/GenBank/DDBJ databases">
        <title>Phytopthora megakarya and P. palmivora, two closely related causual agents of cacao black pod achieved similar genome size and gene model numbers by different mechanisms.</title>
        <authorList>
            <person name="Ali S."/>
            <person name="Shao J."/>
            <person name="Larry D.J."/>
            <person name="Kronmiller B."/>
            <person name="Shen D."/>
            <person name="Strem M.D."/>
            <person name="Melnick R.L."/>
            <person name="Guiltinan M.J."/>
            <person name="Tyler B.M."/>
            <person name="Meinhardt L.W."/>
            <person name="Bailey B.A."/>
        </authorList>
    </citation>
    <scope>NUCLEOTIDE SEQUENCE [LARGE SCALE GENOMIC DNA]</scope>
    <source>
        <strain evidence="4">zdho120</strain>
    </source>
</reference>
<dbReference type="GO" id="GO:0008270">
    <property type="term" value="F:zinc ion binding"/>
    <property type="evidence" value="ECO:0007669"/>
    <property type="project" value="UniProtKB-KW"/>
</dbReference>
<keyword evidence="4" id="KW-1185">Reference proteome</keyword>
<protein>
    <submittedName>
        <fullName evidence="3">TRAF-interacting protein</fullName>
    </submittedName>
</protein>
<keyword evidence="1" id="KW-0863">Zinc-finger</keyword>
<keyword evidence="1" id="KW-0479">Metal-binding</keyword>
<comment type="caution">
    <text evidence="3">The sequence shown here is derived from an EMBL/GenBank/DDBJ whole genome shotgun (WGS) entry which is preliminary data.</text>
</comment>
<dbReference type="AlphaFoldDB" id="A0A225VB76"/>
<accession>A0A225VB76</accession>
<dbReference type="OrthoDB" id="8062037at2759"/>
<dbReference type="InterPro" id="IPR001841">
    <property type="entry name" value="Znf_RING"/>
</dbReference>
<proteinExistence type="predicted"/>
<evidence type="ECO:0000313" key="4">
    <source>
        <dbReference type="Proteomes" id="UP000198211"/>
    </source>
</evidence>
<dbReference type="Pfam" id="PF13639">
    <property type="entry name" value="zf-RING_2"/>
    <property type="match status" value="1"/>
</dbReference>
<dbReference type="SUPFAM" id="SSF57850">
    <property type="entry name" value="RING/U-box"/>
    <property type="match status" value="1"/>
</dbReference>
<evidence type="ECO:0000259" key="2">
    <source>
        <dbReference type="PROSITE" id="PS50089"/>
    </source>
</evidence>
<sequence>MVKLPCGHSFHDHCILSWLRFSVTCPVCHRTIHEKFSG</sequence>
<name>A0A225VB76_9STRA</name>
<evidence type="ECO:0000313" key="3">
    <source>
        <dbReference type="EMBL" id="OWZ01710.1"/>
    </source>
</evidence>
<dbReference type="Gene3D" id="3.30.40.10">
    <property type="entry name" value="Zinc/RING finger domain, C3HC4 (zinc finger)"/>
    <property type="match status" value="1"/>
</dbReference>
<evidence type="ECO:0000256" key="1">
    <source>
        <dbReference type="PROSITE-ProRule" id="PRU00175"/>
    </source>
</evidence>
<organism evidence="3 4">
    <name type="scientific">Phytophthora megakarya</name>
    <dbReference type="NCBI Taxonomy" id="4795"/>
    <lineage>
        <taxon>Eukaryota</taxon>
        <taxon>Sar</taxon>
        <taxon>Stramenopiles</taxon>
        <taxon>Oomycota</taxon>
        <taxon>Peronosporomycetes</taxon>
        <taxon>Peronosporales</taxon>
        <taxon>Peronosporaceae</taxon>
        <taxon>Phytophthora</taxon>
    </lineage>
</organism>
<dbReference type="Proteomes" id="UP000198211">
    <property type="component" value="Unassembled WGS sequence"/>
</dbReference>
<dbReference type="EMBL" id="NBNE01006648">
    <property type="protein sequence ID" value="OWZ01710.1"/>
    <property type="molecule type" value="Genomic_DNA"/>
</dbReference>
<dbReference type="PROSITE" id="PS50089">
    <property type="entry name" value="ZF_RING_2"/>
    <property type="match status" value="1"/>
</dbReference>
<dbReference type="InterPro" id="IPR013083">
    <property type="entry name" value="Znf_RING/FYVE/PHD"/>
</dbReference>
<feature type="domain" description="RING-type" evidence="2">
    <location>
        <begin position="4"/>
        <end position="29"/>
    </location>
</feature>
<gene>
    <name evidence="3" type="ORF">PHMEG_00026849</name>
</gene>